<evidence type="ECO:0000256" key="1">
    <source>
        <dbReference type="SAM" id="SignalP"/>
    </source>
</evidence>
<keyword evidence="3" id="KW-1185">Reference proteome</keyword>
<dbReference type="RefSeq" id="XP_040740558.1">
    <property type="nucleotide sequence ID" value="XM_040888565.1"/>
</dbReference>
<feature type="chain" id="PRO_5012101388" description="Periplasmic binding protein" evidence="1">
    <location>
        <begin position="24"/>
        <end position="439"/>
    </location>
</feature>
<gene>
    <name evidence="2" type="ORF">DL89DRAFT_270110</name>
</gene>
<dbReference type="EMBL" id="MCFD01000015">
    <property type="protein sequence ID" value="ORX66570.1"/>
    <property type="molecule type" value="Genomic_DNA"/>
</dbReference>
<sequence length="439" mass="48100">MLFRINVIAVSLAALLAAAPAIANESGCVTKFDPSKDYFPDKVTTKYGAGFEISYNKNYKVIRNLVSDENYILVQCGTPAPADHPATDATSTQVGDWTKVFDVPAKKVALDSAPASAILELLGEQDSVGASYRFLEVTSPCMQKRLDGLPRIQQNFGTPKTKNSRRAILTPRVSYDLGDNVLDWTFTTYGMSDPYSVAVNPESATDMLGKAEWIKFIGAFYNREADANKLFEGIESRYACLQDHAKSTGLTKQTKTVGFARYNRVPNGTVTSWTVDQGQQWFVQGLADAGLTVHAGDVTGYSNVDSFHKAIGDWDVLIDMSTEPLKRGGATIPLWDNLVDGYQFNDNQKLRVVADNSIYRTDHISSVNNATDFNEHLQIQPDLLLADFIRIHAANDGTTEAIWHRNLPKQAPVSWLSADSCQNMADKVASASSGIGKCS</sequence>
<proteinExistence type="predicted"/>
<keyword evidence="1" id="KW-0732">Signal</keyword>
<dbReference type="PANTHER" id="PTHR38360">
    <property type="entry name" value="OS03G0120000 PROTEIN"/>
    <property type="match status" value="1"/>
</dbReference>
<dbReference type="OrthoDB" id="409848at2759"/>
<dbReference type="PANTHER" id="PTHR38360:SF1">
    <property type="entry name" value="F12P19.7"/>
    <property type="match status" value="1"/>
</dbReference>
<protein>
    <recommendedName>
        <fullName evidence="4">Periplasmic binding protein</fullName>
    </recommendedName>
</protein>
<evidence type="ECO:0008006" key="4">
    <source>
        <dbReference type="Google" id="ProtNLM"/>
    </source>
</evidence>
<dbReference type="AlphaFoldDB" id="A0A1Y1VZ80"/>
<evidence type="ECO:0000313" key="2">
    <source>
        <dbReference type="EMBL" id="ORX66570.1"/>
    </source>
</evidence>
<name>A0A1Y1VZ80_9FUNG</name>
<evidence type="ECO:0000313" key="3">
    <source>
        <dbReference type="Proteomes" id="UP000193922"/>
    </source>
</evidence>
<dbReference type="Proteomes" id="UP000193922">
    <property type="component" value="Unassembled WGS sequence"/>
</dbReference>
<dbReference type="GeneID" id="63805213"/>
<feature type="signal peptide" evidence="1">
    <location>
        <begin position="1"/>
        <end position="23"/>
    </location>
</feature>
<reference evidence="2 3" key="1">
    <citation type="submission" date="2016-07" db="EMBL/GenBank/DDBJ databases">
        <title>Pervasive Adenine N6-methylation of Active Genes in Fungi.</title>
        <authorList>
            <consortium name="DOE Joint Genome Institute"/>
            <person name="Mondo S.J."/>
            <person name="Dannebaum R.O."/>
            <person name="Kuo R.C."/>
            <person name="Labutti K."/>
            <person name="Haridas S."/>
            <person name="Kuo A."/>
            <person name="Salamov A."/>
            <person name="Ahrendt S.R."/>
            <person name="Lipzen A."/>
            <person name="Sullivan W."/>
            <person name="Andreopoulos W.B."/>
            <person name="Clum A."/>
            <person name="Lindquist E."/>
            <person name="Daum C."/>
            <person name="Ramamoorthy G.K."/>
            <person name="Gryganskyi A."/>
            <person name="Culley D."/>
            <person name="Magnuson J.K."/>
            <person name="James T.Y."/>
            <person name="O'Malley M.A."/>
            <person name="Stajich J.E."/>
            <person name="Spatafora J.W."/>
            <person name="Visel A."/>
            <person name="Grigoriev I.V."/>
        </authorList>
    </citation>
    <scope>NUCLEOTIDE SEQUENCE [LARGE SCALE GENOMIC DNA]</scope>
    <source>
        <strain evidence="2 3">ATCC 12442</strain>
    </source>
</reference>
<accession>A0A1Y1VZ80</accession>
<comment type="caution">
    <text evidence="2">The sequence shown here is derived from an EMBL/GenBank/DDBJ whole genome shotgun (WGS) entry which is preliminary data.</text>
</comment>
<organism evidence="2 3">
    <name type="scientific">Linderina pennispora</name>
    <dbReference type="NCBI Taxonomy" id="61395"/>
    <lineage>
        <taxon>Eukaryota</taxon>
        <taxon>Fungi</taxon>
        <taxon>Fungi incertae sedis</taxon>
        <taxon>Zoopagomycota</taxon>
        <taxon>Kickxellomycotina</taxon>
        <taxon>Kickxellomycetes</taxon>
        <taxon>Kickxellales</taxon>
        <taxon>Kickxellaceae</taxon>
        <taxon>Linderina</taxon>
    </lineage>
</organism>
<dbReference type="STRING" id="61395.A0A1Y1VZ80"/>
<dbReference type="SUPFAM" id="SSF53807">
    <property type="entry name" value="Helical backbone' metal receptor"/>
    <property type="match status" value="1"/>
</dbReference>